<feature type="region of interest" description="Disordered" evidence="1">
    <location>
        <begin position="32"/>
        <end position="71"/>
    </location>
</feature>
<proteinExistence type="predicted"/>
<organism evidence="2 3">
    <name type="scientific">Listeria seeligeri</name>
    <dbReference type="NCBI Taxonomy" id="1640"/>
    <lineage>
        <taxon>Bacteria</taxon>
        <taxon>Bacillati</taxon>
        <taxon>Bacillota</taxon>
        <taxon>Bacilli</taxon>
        <taxon>Bacillales</taxon>
        <taxon>Listeriaceae</taxon>
        <taxon>Listeria</taxon>
    </lineage>
</organism>
<name>A0A7X0X4A2_LISSE</name>
<comment type="caution">
    <text evidence="2">The sequence shown here is derived from an EMBL/GenBank/DDBJ whole genome shotgun (WGS) entry which is preliminary data.</text>
</comment>
<evidence type="ECO:0000256" key="1">
    <source>
        <dbReference type="SAM" id="MobiDB-lite"/>
    </source>
</evidence>
<sequence>MKKGLLISIAVILFVFAGAVFYYVTSADNNEETKTEKTSKKKKATEQEPIEITGEKKSSQETTNNEEVIKEKEVRASNQQLIEAYFTYSSTEEQFQHIYPLVTKEFQAKMEEAAGISESSARSTLVSQESYYNKERFFHPTVVNIITNRVTVNGKSYEQTNYVRFLFTSEDNHWKMNDVTITPIGNTK</sequence>
<accession>A0A7X0X4A2</accession>
<evidence type="ECO:0000313" key="2">
    <source>
        <dbReference type="EMBL" id="MBC1487252.1"/>
    </source>
</evidence>
<dbReference type="AlphaFoldDB" id="A0A7X0X4A2"/>
<dbReference type="Proteomes" id="UP000523362">
    <property type="component" value="Unassembled WGS sequence"/>
</dbReference>
<dbReference type="EMBL" id="JAARRG010000013">
    <property type="protein sequence ID" value="MBC1487252.1"/>
    <property type="molecule type" value="Genomic_DNA"/>
</dbReference>
<protein>
    <submittedName>
        <fullName evidence="2">Uncharacterized protein</fullName>
    </submittedName>
</protein>
<dbReference type="RefSeq" id="WP_185384140.1">
    <property type="nucleotide sequence ID" value="NZ_JAARRG010000013.1"/>
</dbReference>
<evidence type="ECO:0000313" key="3">
    <source>
        <dbReference type="Proteomes" id="UP000523362"/>
    </source>
</evidence>
<gene>
    <name evidence="2" type="ORF">HB897_13535</name>
</gene>
<reference evidence="2 3" key="1">
    <citation type="submission" date="2020-03" db="EMBL/GenBank/DDBJ databases">
        <title>Soil Listeria distribution.</title>
        <authorList>
            <person name="Liao J."/>
            <person name="Wiedmann M."/>
        </authorList>
    </citation>
    <scope>NUCLEOTIDE SEQUENCE [LARGE SCALE GENOMIC DNA]</scope>
    <source>
        <strain evidence="2 3">FSL L7-1560</strain>
    </source>
</reference>